<evidence type="ECO:0000259" key="7">
    <source>
        <dbReference type="PROSITE" id="PS50156"/>
    </source>
</evidence>
<evidence type="ECO:0000313" key="9">
    <source>
        <dbReference type="Proteomes" id="UP000061660"/>
    </source>
</evidence>
<name>A0A0U2VVZ2_9BACL</name>
<dbReference type="OrthoDB" id="7051771at2"/>
<reference evidence="8 9" key="2">
    <citation type="journal article" date="2016" name="Genome Announc.">
        <title>Complete Genome Sequences of Two Interactive Moderate Thermophiles, Paenibacillus napthalenovorans 32O-Y and Paenibacillus sp. 32O-W.</title>
        <authorList>
            <person name="Butler R.R.III."/>
            <person name="Wang J."/>
            <person name="Stark B.C."/>
            <person name="Pombert J.F."/>
        </authorList>
    </citation>
    <scope>NUCLEOTIDE SEQUENCE [LARGE SCALE GENOMIC DNA]</scope>
    <source>
        <strain evidence="8 9">32O-Y</strain>
    </source>
</reference>
<feature type="transmembrane region" description="Helical" evidence="6">
    <location>
        <begin position="672"/>
        <end position="694"/>
    </location>
</feature>
<feature type="transmembrane region" description="Helical" evidence="6">
    <location>
        <begin position="298"/>
        <end position="328"/>
    </location>
</feature>
<evidence type="ECO:0000256" key="3">
    <source>
        <dbReference type="ARBA" id="ARBA00022692"/>
    </source>
</evidence>
<dbReference type="STRING" id="162209.IJ22_32940"/>
<feature type="transmembrane region" description="Helical" evidence="6">
    <location>
        <begin position="542"/>
        <end position="561"/>
    </location>
</feature>
<dbReference type="EMBL" id="CP013652">
    <property type="protein sequence ID" value="ALS23655.1"/>
    <property type="molecule type" value="Genomic_DNA"/>
</dbReference>
<keyword evidence="3 6" id="KW-0812">Transmembrane</keyword>
<dbReference type="InterPro" id="IPR004869">
    <property type="entry name" value="MMPL_dom"/>
</dbReference>
<dbReference type="SUPFAM" id="SSF82866">
    <property type="entry name" value="Multidrug efflux transporter AcrB transmembrane domain"/>
    <property type="match status" value="2"/>
</dbReference>
<keyword evidence="9" id="KW-1185">Reference proteome</keyword>
<dbReference type="PATRIC" id="fig|162209.4.peg.3524"/>
<dbReference type="Gene3D" id="1.20.1640.10">
    <property type="entry name" value="Multidrug efflux transporter AcrB transmembrane domain"/>
    <property type="match status" value="2"/>
</dbReference>
<evidence type="ECO:0000313" key="8">
    <source>
        <dbReference type="EMBL" id="ALS23655.1"/>
    </source>
</evidence>
<dbReference type="InterPro" id="IPR000731">
    <property type="entry name" value="SSD"/>
</dbReference>
<evidence type="ECO:0000256" key="4">
    <source>
        <dbReference type="ARBA" id="ARBA00022989"/>
    </source>
</evidence>
<feature type="transmembrane region" description="Helical" evidence="6">
    <location>
        <begin position="180"/>
        <end position="205"/>
    </location>
</feature>
<protein>
    <submittedName>
        <fullName evidence="8">MMPL family protein</fullName>
    </submittedName>
</protein>
<reference evidence="9" key="1">
    <citation type="submission" date="2015-12" db="EMBL/GenBank/DDBJ databases">
        <title>Complete genome sequences of two moderately thermophilic Paenibacillus species.</title>
        <authorList>
            <person name="Butler R.III."/>
            <person name="Wang J."/>
            <person name="Stark B.C."/>
            <person name="Pombert J.-F."/>
        </authorList>
    </citation>
    <scope>NUCLEOTIDE SEQUENCE [LARGE SCALE GENOMIC DNA]</scope>
    <source>
        <strain evidence="9">32O-Y</strain>
    </source>
</reference>
<organism evidence="8 9">
    <name type="scientific">Paenibacillus naphthalenovorans</name>
    <dbReference type="NCBI Taxonomy" id="162209"/>
    <lineage>
        <taxon>Bacteria</taxon>
        <taxon>Bacillati</taxon>
        <taxon>Bacillota</taxon>
        <taxon>Bacilli</taxon>
        <taxon>Bacillales</taxon>
        <taxon>Paenibacillaceae</taxon>
        <taxon>Paenibacillus</taxon>
    </lineage>
</organism>
<dbReference type="AlphaFoldDB" id="A0A0U2VVZ2"/>
<dbReference type="PANTHER" id="PTHR33406:SF13">
    <property type="entry name" value="MEMBRANE PROTEIN YDFJ"/>
    <property type="match status" value="1"/>
</dbReference>
<evidence type="ECO:0000256" key="6">
    <source>
        <dbReference type="SAM" id="Phobius"/>
    </source>
</evidence>
<evidence type="ECO:0000256" key="1">
    <source>
        <dbReference type="ARBA" id="ARBA00004651"/>
    </source>
</evidence>
<dbReference type="Pfam" id="PF03176">
    <property type="entry name" value="MMPL"/>
    <property type="match status" value="2"/>
</dbReference>
<dbReference type="GO" id="GO:0005886">
    <property type="term" value="C:plasma membrane"/>
    <property type="evidence" value="ECO:0007669"/>
    <property type="project" value="UniProtKB-SubCell"/>
</dbReference>
<dbReference type="PANTHER" id="PTHR33406">
    <property type="entry name" value="MEMBRANE PROTEIN MJ1562-RELATED"/>
    <property type="match status" value="1"/>
</dbReference>
<comment type="subcellular location">
    <subcellularLocation>
        <location evidence="1">Cell membrane</location>
        <topology evidence="1">Multi-pass membrane protein</topology>
    </subcellularLocation>
</comment>
<dbReference type="RefSeq" id="WP_082660846.1">
    <property type="nucleotide sequence ID" value="NZ_CP013652.1"/>
</dbReference>
<keyword evidence="4 6" id="KW-1133">Transmembrane helix</keyword>
<proteinExistence type="predicted"/>
<evidence type="ECO:0000256" key="2">
    <source>
        <dbReference type="ARBA" id="ARBA00022475"/>
    </source>
</evidence>
<feature type="transmembrane region" description="Helical" evidence="6">
    <location>
        <begin position="356"/>
        <end position="374"/>
    </location>
</feature>
<dbReference type="PROSITE" id="PS50156">
    <property type="entry name" value="SSD"/>
    <property type="match status" value="1"/>
</dbReference>
<feature type="transmembrane region" description="Helical" evidence="6">
    <location>
        <begin position="598"/>
        <end position="622"/>
    </location>
</feature>
<feature type="transmembrane region" description="Helical" evidence="6">
    <location>
        <begin position="12"/>
        <end position="33"/>
    </location>
</feature>
<dbReference type="InterPro" id="IPR050545">
    <property type="entry name" value="Mycobact_MmpL"/>
</dbReference>
<sequence>MGYRMLAVLSHRYPKTVILFWFLFAVFFGMYAAKLPSVLKDHGLLPDGAYVKVQRMLSADFHIPEDPVMLVFEKQDSLSPARFRQFIQHTLDRLQGIRGLTGVISPLMNEGMLKNNAAYALLVFEQQSYEMKPVLEEIHARLPDHSGVTVKMTGKPVVQADVNAASQHDLKKAELIGIPAAFLILWFAFGGIVSAMIPIIIGMFAVTGTMGIMYWLGTRIELSNFVLNVIPMAGLALSIDFALMLVSRYREELERASAGQALATTMQTAGRAVLFSAACVFLGLMGICFIRLPMFTTVALGAMVVVAVSVLLTITLLPALLTILGPVIRSEKKAKSISGEIMFWNSLSLFVMKRPFRMAFLASLVLIGCLLPLTQMKLAIPDASSLPQSYDSRTAAETYQTHFALTSASHVYIAAQGSTHTLTKKDWFNTYALIQSLESDPGVLRVDSVFSSLRMPPEQAYSLFQRPMIREKYEPVLKRYVKQHRMLIHVTLQGGPSSKEAMDWVRRWEQKGMSGEIRFLLGGEAKYQQEVFDEIFDNIKHVLLFIFITQFGVLLFAFRSVLIPLKTILMNLLSLGASFGILVWIFEEGRLGMEPYSIAIMIPVFIFGLAFSISMDYGVFLLSRISEVYRQTQDNDRAILAGLTSTGRIITSAAAIMIAVTAPFAFGEVVGVQQLGIGIAAAIWIDATLIRFILVPSFMKWLGRWNWWAPRWLQ</sequence>
<accession>A0A0U2VVZ2</accession>
<keyword evidence="2" id="KW-1003">Cell membrane</keyword>
<feature type="domain" description="SSD" evidence="7">
    <location>
        <begin position="195"/>
        <end position="323"/>
    </location>
</feature>
<keyword evidence="5 6" id="KW-0472">Membrane</keyword>
<evidence type="ECO:0000256" key="5">
    <source>
        <dbReference type="ARBA" id="ARBA00023136"/>
    </source>
</evidence>
<feature type="transmembrane region" description="Helical" evidence="6">
    <location>
        <begin position="225"/>
        <end position="246"/>
    </location>
</feature>
<feature type="transmembrane region" description="Helical" evidence="6">
    <location>
        <begin position="272"/>
        <end position="292"/>
    </location>
</feature>
<dbReference type="Proteomes" id="UP000061660">
    <property type="component" value="Chromosome"/>
</dbReference>
<feature type="transmembrane region" description="Helical" evidence="6">
    <location>
        <begin position="643"/>
        <end position="666"/>
    </location>
</feature>
<gene>
    <name evidence="8" type="ORF">IJ22_32940</name>
</gene>
<feature type="transmembrane region" description="Helical" evidence="6">
    <location>
        <begin position="568"/>
        <end position="586"/>
    </location>
</feature>
<dbReference type="KEGG" id="pnp:IJ22_32940"/>